<dbReference type="RefSeq" id="WP_269853925.1">
    <property type="nucleotide sequence ID" value="NZ_JARJBC010000023.1"/>
</dbReference>
<evidence type="ECO:0000256" key="2">
    <source>
        <dbReference type="SAM" id="Phobius"/>
    </source>
</evidence>
<organism evidence="3 4">
    <name type="scientific">Streptomyces silvisoli</name>
    <dbReference type="NCBI Taxonomy" id="3034235"/>
    <lineage>
        <taxon>Bacteria</taxon>
        <taxon>Bacillati</taxon>
        <taxon>Actinomycetota</taxon>
        <taxon>Actinomycetes</taxon>
        <taxon>Kitasatosporales</taxon>
        <taxon>Streptomycetaceae</taxon>
        <taxon>Streptomyces</taxon>
    </lineage>
</organism>
<dbReference type="Pfam" id="PF14012">
    <property type="entry name" value="DUF4229"/>
    <property type="match status" value="1"/>
</dbReference>
<keyword evidence="2" id="KW-1133">Transmembrane helix</keyword>
<accession>A0ABT5ZUE6</accession>
<evidence type="ECO:0000256" key="1">
    <source>
        <dbReference type="SAM" id="MobiDB-lite"/>
    </source>
</evidence>
<evidence type="ECO:0000313" key="3">
    <source>
        <dbReference type="EMBL" id="MDF3293154.1"/>
    </source>
</evidence>
<dbReference type="EMBL" id="JARJBC010000023">
    <property type="protein sequence ID" value="MDF3293154.1"/>
    <property type="molecule type" value="Genomic_DNA"/>
</dbReference>
<feature type="transmembrane region" description="Helical" evidence="2">
    <location>
        <begin position="37"/>
        <end position="56"/>
    </location>
</feature>
<protein>
    <submittedName>
        <fullName evidence="3">DUF4229 domain-containing protein</fullName>
    </submittedName>
</protein>
<sequence length="98" mass="10614">MLRYTAMRLGLFVASFAVIWGLVYLRVLPSGLGSSNLLWVLLLALVISGALSYALLRKVRDQASAQISERVDRTRRAFDAKAGDEDAADDAARSAQSG</sequence>
<reference evidence="3 4" key="1">
    <citation type="submission" date="2023-03" db="EMBL/GenBank/DDBJ databases">
        <title>Draft genome sequence of Streptomyces sp. RB6PN23 isolated from peat swamp forest in Thailand.</title>
        <authorList>
            <person name="Klaysubun C."/>
            <person name="Duangmal K."/>
        </authorList>
    </citation>
    <scope>NUCLEOTIDE SEQUENCE [LARGE SCALE GENOMIC DNA]</scope>
    <source>
        <strain evidence="3 4">RB6PN23</strain>
    </source>
</reference>
<feature type="transmembrane region" description="Helical" evidence="2">
    <location>
        <begin position="7"/>
        <end position="25"/>
    </location>
</feature>
<proteinExistence type="predicted"/>
<feature type="region of interest" description="Disordered" evidence="1">
    <location>
        <begin position="78"/>
        <end position="98"/>
    </location>
</feature>
<keyword evidence="2" id="KW-0472">Membrane</keyword>
<dbReference type="InterPro" id="IPR025323">
    <property type="entry name" value="DUF4229"/>
</dbReference>
<keyword evidence="4" id="KW-1185">Reference proteome</keyword>
<keyword evidence="2" id="KW-0812">Transmembrane</keyword>
<dbReference type="Proteomes" id="UP001216579">
    <property type="component" value="Unassembled WGS sequence"/>
</dbReference>
<gene>
    <name evidence="3" type="ORF">P3G67_28860</name>
</gene>
<evidence type="ECO:0000313" key="4">
    <source>
        <dbReference type="Proteomes" id="UP001216579"/>
    </source>
</evidence>
<comment type="caution">
    <text evidence="3">The sequence shown here is derived from an EMBL/GenBank/DDBJ whole genome shotgun (WGS) entry which is preliminary data.</text>
</comment>
<name>A0ABT5ZUE6_9ACTN</name>